<dbReference type="PANTHER" id="PTHR43020:SF2">
    <property type="entry name" value="MITOCHONDRIAL TRNA METHYLTHIOTRANSFERASE CDK5RAP1"/>
    <property type="match status" value="1"/>
</dbReference>
<dbReference type="Proteomes" id="UP001438707">
    <property type="component" value="Unassembled WGS sequence"/>
</dbReference>
<dbReference type="GO" id="GO:0051539">
    <property type="term" value="F:4 iron, 4 sulfur cluster binding"/>
    <property type="evidence" value="ECO:0007669"/>
    <property type="project" value="UniProtKB-KW"/>
</dbReference>
<dbReference type="Gene3D" id="3.40.50.12160">
    <property type="entry name" value="Methylthiotransferase, N-terminal domain"/>
    <property type="match status" value="1"/>
</dbReference>
<dbReference type="PROSITE" id="PS51449">
    <property type="entry name" value="MTTASE_N"/>
    <property type="match status" value="1"/>
</dbReference>
<comment type="caution">
    <text evidence="9">The sequence shown here is derived from an EMBL/GenBank/DDBJ whole genome shotgun (WGS) entry which is preliminary data.</text>
</comment>
<dbReference type="SFLD" id="SFLDG01061">
    <property type="entry name" value="methylthiotransferase"/>
    <property type="match status" value="1"/>
</dbReference>
<keyword evidence="6" id="KW-0411">Iron-sulfur</keyword>
<dbReference type="InterPro" id="IPR023404">
    <property type="entry name" value="rSAM_horseshoe"/>
</dbReference>
<dbReference type="AlphaFoldDB" id="A0AAW1RZI5"/>
<dbReference type="GO" id="GO:0005829">
    <property type="term" value="C:cytosol"/>
    <property type="evidence" value="ECO:0007669"/>
    <property type="project" value="TreeGrafter"/>
</dbReference>
<dbReference type="SFLD" id="SFLDF00413">
    <property type="entry name" value="CDK5RAP1"/>
    <property type="match status" value="1"/>
</dbReference>
<protein>
    <submittedName>
        <fullName evidence="9">Uncharacterized protein</fullName>
    </submittedName>
</protein>
<dbReference type="SUPFAM" id="SSF102114">
    <property type="entry name" value="Radical SAM enzymes"/>
    <property type="match status" value="1"/>
</dbReference>
<evidence type="ECO:0000313" key="10">
    <source>
        <dbReference type="Proteomes" id="UP001438707"/>
    </source>
</evidence>
<dbReference type="PROSITE" id="PS01278">
    <property type="entry name" value="MTTASE_RADICAL"/>
    <property type="match status" value="1"/>
</dbReference>
<dbReference type="InterPro" id="IPR006463">
    <property type="entry name" value="MiaB_methiolase"/>
</dbReference>
<reference evidence="9 10" key="1">
    <citation type="journal article" date="2024" name="Nat. Commun.">
        <title>Phylogenomics reveals the evolutionary origins of lichenization in chlorophyte algae.</title>
        <authorList>
            <person name="Puginier C."/>
            <person name="Libourel C."/>
            <person name="Otte J."/>
            <person name="Skaloud P."/>
            <person name="Haon M."/>
            <person name="Grisel S."/>
            <person name="Petersen M."/>
            <person name="Berrin J.G."/>
            <person name="Delaux P.M."/>
            <person name="Dal Grande F."/>
            <person name="Keller J."/>
        </authorList>
    </citation>
    <scope>NUCLEOTIDE SEQUENCE [LARGE SCALE GENOMIC DNA]</scope>
    <source>
        <strain evidence="9 10">SAG 2145</strain>
    </source>
</reference>
<feature type="domain" description="Radical SAM core" evidence="8">
    <location>
        <begin position="210"/>
        <end position="471"/>
    </location>
</feature>
<keyword evidence="2" id="KW-0004">4Fe-4S</keyword>
<dbReference type="InterPro" id="IPR058240">
    <property type="entry name" value="rSAM_sf"/>
</dbReference>
<keyword evidence="10" id="KW-1185">Reference proteome</keyword>
<feature type="domain" description="MTTase N-terminal" evidence="7">
    <location>
        <begin position="47"/>
        <end position="169"/>
    </location>
</feature>
<evidence type="ECO:0000256" key="6">
    <source>
        <dbReference type="ARBA" id="ARBA00023014"/>
    </source>
</evidence>
<evidence type="ECO:0000259" key="7">
    <source>
        <dbReference type="PROSITE" id="PS51449"/>
    </source>
</evidence>
<accession>A0AAW1RZI5</accession>
<dbReference type="SMART" id="SM00729">
    <property type="entry name" value="Elp3"/>
    <property type="match status" value="1"/>
</dbReference>
<sequence length="593" mass="65315">MHNYLCHSRRSRLSQRDLHLKIFLRPAQRIPGALSSCEELGCTISSKKVFIETYGCQMNSSDSEVVLSILQDDGYAAADSAEEADVILLNTCAIREHAESRIFSRLGKLKQLRATRETHDRDAGLVVGVLGCMAERLQQQLLDKHRGVDLVVGPDAYRDLPRLLSSLQGHPCTSGISRGNLEQSHSRQQGAINVALSRTETYEDVEPVRPAGQTGAWLSIMRGCDNLCAFCIVPFTRGRERSRPLQSILDEVKRLSDRGVKEVTLLGQNVNSYTDFSHVPGPRPLPDQSDPFSSYAQGFSSIYKPRRQGAKVFADLLHEVAAVNPEMRIRFTSPHPKDFGPDVLQAISEHANIAKQLHLPAQSGSSSMLHQMRRGHTREAYDQLVQSVRDAIPGIALSTDLISGFCGETEEEHAATLDLVLRTHYDQAFIFAYSERSRTFASRHLMDDVPADVKSTRLGEVIAAFRQIQAARNQAEIGRIHLVLVEGAAKRQPDDLTGKTCSMKRVIIANQPAAQSLAAMPNTHIQNTRQQMPWNSSLVNVRGPQAEPSKDSPLENTISLAAGDYAAVYIQSAATALGPEPFSIISPNFAAGR</sequence>
<gene>
    <name evidence="9" type="ORF">WJX74_002736</name>
</gene>
<dbReference type="Pfam" id="PF00919">
    <property type="entry name" value="UPF0004"/>
    <property type="match status" value="1"/>
</dbReference>
<dbReference type="GO" id="GO:0035597">
    <property type="term" value="F:tRNA-2-methylthio-N(6)-dimethylallyladenosine(37) synthase activity"/>
    <property type="evidence" value="ECO:0007669"/>
    <property type="project" value="TreeGrafter"/>
</dbReference>
<dbReference type="SFLD" id="SFLDG01082">
    <property type="entry name" value="B12-binding_domain_containing"/>
    <property type="match status" value="1"/>
</dbReference>
<organism evidence="9 10">
    <name type="scientific">Apatococcus lobatus</name>
    <dbReference type="NCBI Taxonomy" id="904363"/>
    <lineage>
        <taxon>Eukaryota</taxon>
        <taxon>Viridiplantae</taxon>
        <taxon>Chlorophyta</taxon>
        <taxon>core chlorophytes</taxon>
        <taxon>Trebouxiophyceae</taxon>
        <taxon>Chlorellales</taxon>
        <taxon>Chlorellaceae</taxon>
        <taxon>Apatococcus</taxon>
    </lineage>
</organism>
<evidence type="ECO:0000256" key="4">
    <source>
        <dbReference type="ARBA" id="ARBA00022723"/>
    </source>
</evidence>
<dbReference type="InterPro" id="IPR005839">
    <property type="entry name" value="Methylthiotransferase"/>
</dbReference>
<evidence type="ECO:0000256" key="1">
    <source>
        <dbReference type="ARBA" id="ARBA00001966"/>
    </source>
</evidence>
<dbReference type="InterPro" id="IPR038135">
    <property type="entry name" value="Methylthiotransferase_N_sf"/>
</dbReference>
<dbReference type="EMBL" id="JALJOS010000005">
    <property type="protein sequence ID" value="KAK9838758.1"/>
    <property type="molecule type" value="Genomic_DNA"/>
</dbReference>
<dbReference type="GO" id="GO:0005739">
    <property type="term" value="C:mitochondrion"/>
    <property type="evidence" value="ECO:0007669"/>
    <property type="project" value="TreeGrafter"/>
</dbReference>
<evidence type="ECO:0000259" key="8">
    <source>
        <dbReference type="PROSITE" id="PS51918"/>
    </source>
</evidence>
<dbReference type="SFLD" id="SFLDS00029">
    <property type="entry name" value="Radical_SAM"/>
    <property type="match status" value="1"/>
</dbReference>
<dbReference type="Gene3D" id="3.80.30.20">
    <property type="entry name" value="tm_1862 like domain"/>
    <property type="match status" value="1"/>
</dbReference>
<dbReference type="FunFam" id="3.40.50.12160:FF:000003">
    <property type="entry name" value="CDK5 regulatory subunit-associated protein 1"/>
    <property type="match status" value="1"/>
</dbReference>
<evidence type="ECO:0000256" key="5">
    <source>
        <dbReference type="ARBA" id="ARBA00023004"/>
    </source>
</evidence>
<dbReference type="InterPro" id="IPR007197">
    <property type="entry name" value="rSAM"/>
</dbReference>
<dbReference type="InterPro" id="IPR006638">
    <property type="entry name" value="Elp3/MiaA/NifB-like_rSAM"/>
</dbReference>
<keyword evidence="3" id="KW-0949">S-adenosyl-L-methionine</keyword>
<dbReference type="Pfam" id="PF04055">
    <property type="entry name" value="Radical_SAM"/>
    <property type="match status" value="1"/>
</dbReference>
<dbReference type="PROSITE" id="PS51918">
    <property type="entry name" value="RADICAL_SAM"/>
    <property type="match status" value="1"/>
</dbReference>
<keyword evidence="5" id="KW-0408">Iron</keyword>
<evidence type="ECO:0000256" key="2">
    <source>
        <dbReference type="ARBA" id="ARBA00022485"/>
    </source>
</evidence>
<name>A0AAW1RZI5_9CHLO</name>
<dbReference type="InterPro" id="IPR020612">
    <property type="entry name" value="Methylthiotransferase_CS"/>
</dbReference>
<dbReference type="SFLD" id="SFLDF00273">
    <property type="entry name" value="(dimethylallyl)adenosine_tRNA"/>
    <property type="match status" value="1"/>
</dbReference>
<dbReference type="GO" id="GO:0046872">
    <property type="term" value="F:metal ion binding"/>
    <property type="evidence" value="ECO:0007669"/>
    <property type="project" value="UniProtKB-KW"/>
</dbReference>
<comment type="cofactor">
    <cofactor evidence="1">
        <name>[4Fe-4S] cluster</name>
        <dbReference type="ChEBI" id="CHEBI:49883"/>
    </cofactor>
</comment>
<dbReference type="FunFam" id="3.80.30.20:FF:000001">
    <property type="entry name" value="tRNA-2-methylthio-N(6)-dimethylallyladenosine synthase 2"/>
    <property type="match status" value="1"/>
</dbReference>
<evidence type="ECO:0000313" key="9">
    <source>
        <dbReference type="EMBL" id="KAK9838758.1"/>
    </source>
</evidence>
<dbReference type="PANTHER" id="PTHR43020">
    <property type="entry name" value="CDK5 REGULATORY SUBUNIT-ASSOCIATED PROTEIN 1"/>
    <property type="match status" value="1"/>
</dbReference>
<proteinExistence type="predicted"/>
<dbReference type="InterPro" id="IPR013848">
    <property type="entry name" value="Methylthiotransferase_N"/>
</dbReference>
<evidence type="ECO:0000256" key="3">
    <source>
        <dbReference type="ARBA" id="ARBA00022691"/>
    </source>
</evidence>
<keyword evidence="4" id="KW-0479">Metal-binding</keyword>
<dbReference type="NCBIfam" id="TIGR00089">
    <property type="entry name" value="MiaB/RimO family radical SAM methylthiotransferase"/>
    <property type="match status" value="1"/>
</dbReference>